<dbReference type="AlphaFoldDB" id="A0A561WL98"/>
<dbReference type="OrthoDB" id="4775619at2"/>
<proteinExistence type="predicted"/>
<sequence>MTEFREIALGHGMPRDAIDYWVSLARPCLSLDGDGDGPVMGYFGGRPALPAAVAWPAGHAHLALFSVCSREDLAARRFETVELVSDFLG</sequence>
<organism evidence="1 2">
    <name type="scientific">Actinoplanes teichomyceticus</name>
    <dbReference type="NCBI Taxonomy" id="1867"/>
    <lineage>
        <taxon>Bacteria</taxon>
        <taxon>Bacillati</taxon>
        <taxon>Actinomycetota</taxon>
        <taxon>Actinomycetes</taxon>
        <taxon>Micromonosporales</taxon>
        <taxon>Micromonosporaceae</taxon>
        <taxon>Actinoplanes</taxon>
    </lineage>
</organism>
<comment type="caution">
    <text evidence="1">The sequence shown here is derived from an EMBL/GenBank/DDBJ whole genome shotgun (WGS) entry which is preliminary data.</text>
</comment>
<dbReference type="EMBL" id="VIWY01000002">
    <property type="protein sequence ID" value="TWG24647.1"/>
    <property type="molecule type" value="Genomic_DNA"/>
</dbReference>
<evidence type="ECO:0000313" key="1">
    <source>
        <dbReference type="EMBL" id="TWG24647.1"/>
    </source>
</evidence>
<name>A0A561WL98_ACTTI</name>
<accession>A0A561WL98</accession>
<evidence type="ECO:0000313" key="2">
    <source>
        <dbReference type="Proteomes" id="UP000320239"/>
    </source>
</evidence>
<keyword evidence="2" id="KW-1185">Reference proteome</keyword>
<gene>
    <name evidence="1" type="ORF">FHX34_1021207</name>
</gene>
<reference evidence="1 2" key="1">
    <citation type="submission" date="2019-06" db="EMBL/GenBank/DDBJ databases">
        <title>Sequencing the genomes of 1000 actinobacteria strains.</title>
        <authorList>
            <person name="Klenk H.-P."/>
        </authorList>
    </citation>
    <scope>NUCLEOTIDE SEQUENCE [LARGE SCALE GENOMIC DNA]</scope>
    <source>
        <strain evidence="1 2">DSM 43866</strain>
    </source>
</reference>
<protein>
    <submittedName>
        <fullName evidence="1">Uncharacterized protein</fullName>
    </submittedName>
</protein>
<dbReference type="Proteomes" id="UP000320239">
    <property type="component" value="Unassembled WGS sequence"/>
</dbReference>
<dbReference type="RefSeq" id="WP_122977726.1">
    <property type="nucleotide sequence ID" value="NZ_BOMX01000111.1"/>
</dbReference>